<dbReference type="EMBL" id="BAAADM010000002">
    <property type="protein sequence ID" value="GAA0428170.1"/>
    <property type="molecule type" value="Genomic_DNA"/>
</dbReference>
<evidence type="ECO:0000313" key="3">
    <source>
        <dbReference type="Proteomes" id="UP001501459"/>
    </source>
</evidence>
<proteinExistence type="predicted"/>
<accession>A0ABP3IX46</accession>
<keyword evidence="1" id="KW-0812">Transmembrane</keyword>
<feature type="transmembrane region" description="Helical" evidence="1">
    <location>
        <begin position="218"/>
        <end position="239"/>
    </location>
</feature>
<name>A0ABP3IX46_9BACI</name>
<feature type="transmembrane region" description="Helical" evidence="1">
    <location>
        <begin position="148"/>
        <end position="171"/>
    </location>
</feature>
<sequence>MDITLQSHLTLYPLSIREDKKHYIVEEPVSGDFFEMPAVSVDAIHLINRGEPLDNIERELQATYPDEDVALIPFVEQLVDLGLVKEVDGETVPLTKQEPLPSGFTWLAASVGRFFFNRFTMKLYIVIVLVNLWLMFMNPQLVPAYQDLFLFDAMTLNMLLYMGISLLLVLMHEFAHILAVRSYDLPATLDVGRRLFLVVFETDLTCAWKLAPQQRNRLYLAGICFEQVMVLIALVIQLAVSGSTLVSGIFALVVLDIFIKTIYQCCFYMKTDLYYLFENMTGSYNLMENSQQYLRKWIPFMKQDSTTEAFAGEATTIRLYALFYSIGLLLTFGVFLFYFIPQAVYAYAETLPELLDPVGNPLFWDAAVFVGQTVLLGGLYIYAWRKPRAS</sequence>
<keyword evidence="3" id="KW-1185">Reference proteome</keyword>
<feature type="transmembrane region" description="Helical" evidence="1">
    <location>
        <begin position="319"/>
        <end position="341"/>
    </location>
</feature>
<dbReference type="RefSeq" id="WP_343750394.1">
    <property type="nucleotide sequence ID" value="NZ_BAAADM010000002.1"/>
</dbReference>
<organism evidence="2 3">
    <name type="scientific">Lentibacillus halophilus</name>
    <dbReference type="NCBI Taxonomy" id="295065"/>
    <lineage>
        <taxon>Bacteria</taxon>
        <taxon>Bacillati</taxon>
        <taxon>Bacillota</taxon>
        <taxon>Bacilli</taxon>
        <taxon>Bacillales</taxon>
        <taxon>Bacillaceae</taxon>
        <taxon>Lentibacillus</taxon>
    </lineage>
</organism>
<evidence type="ECO:0000256" key="1">
    <source>
        <dbReference type="SAM" id="Phobius"/>
    </source>
</evidence>
<evidence type="ECO:0000313" key="2">
    <source>
        <dbReference type="EMBL" id="GAA0428170.1"/>
    </source>
</evidence>
<evidence type="ECO:0008006" key="4">
    <source>
        <dbReference type="Google" id="ProtNLM"/>
    </source>
</evidence>
<comment type="caution">
    <text evidence="2">The sequence shown here is derived from an EMBL/GenBank/DDBJ whole genome shotgun (WGS) entry which is preliminary data.</text>
</comment>
<protein>
    <recommendedName>
        <fullName evidence="4">Peptide zinc metalloprotease protein</fullName>
    </recommendedName>
</protein>
<gene>
    <name evidence="2" type="ORF">GCM10008983_00530</name>
</gene>
<dbReference type="Proteomes" id="UP001501459">
    <property type="component" value="Unassembled WGS sequence"/>
</dbReference>
<feature type="transmembrane region" description="Helical" evidence="1">
    <location>
        <begin position="245"/>
        <end position="263"/>
    </location>
</feature>
<keyword evidence="1" id="KW-0472">Membrane</keyword>
<keyword evidence="1" id="KW-1133">Transmembrane helix</keyword>
<feature type="transmembrane region" description="Helical" evidence="1">
    <location>
        <begin position="361"/>
        <end position="383"/>
    </location>
</feature>
<feature type="transmembrane region" description="Helical" evidence="1">
    <location>
        <begin position="123"/>
        <end position="142"/>
    </location>
</feature>
<reference evidence="3" key="1">
    <citation type="journal article" date="2019" name="Int. J. Syst. Evol. Microbiol.">
        <title>The Global Catalogue of Microorganisms (GCM) 10K type strain sequencing project: providing services to taxonomists for standard genome sequencing and annotation.</title>
        <authorList>
            <consortium name="The Broad Institute Genomics Platform"/>
            <consortium name="The Broad Institute Genome Sequencing Center for Infectious Disease"/>
            <person name="Wu L."/>
            <person name="Ma J."/>
        </authorList>
    </citation>
    <scope>NUCLEOTIDE SEQUENCE [LARGE SCALE GENOMIC DNA]</scope>
    <source>
        <strain evidence="3">JCM 12149</strain>
    </source>
</reference>